<sequence>MLDHLRWRTLQERRVQAKTIMMYRIVNNLVDIPTSYLTPTAINIRGHNQKFLVPYARTSAYKYSFFPGAIRIWNSLPQSVIA</sequence>
<comment type="caution">
    <text evidence="1">The sequence shown here is derived from an EMBL/GenBank/DDBJ whole genome shotgun (WGS) entry which is preliminary data.</text>
</comment>
<evidence type="ECO:0000313" key="1">
    <source>
        <dbReference type="EMBL" id="KAK3106679.1"/>
    </source>
</evidence>
<proteinExistence type="predicted"/>
<evidence type="ECO:0000313" key="2">
    <source>
        <dbReference type="Proteomes" id="UP001186944"/>
    </source>
</evidence>
<reference evidence="1" key="1">
    <citation type="submission" date="2019-08" db="EMBL/GenBank/DDBJ databases">
        <title>The improved chromosome-level genome for the pearl oyster Pinctada fucata martensii using PacBio sequencing and Hi-C.</title>
        <authorList>
            <person name="Zheng Z."/>
        </authorList>
    </citation>
    <scope>NUCLEOTIDE SEQUENCE</scope>
    <source>
        <strain evidence="1">ZZ-2019</strain>
        <tissue evidence="1">Adductor muscle</tissue>
    </source>
</reference>
<dbReference type="AlphaFoldDB" id="A0AA88YK05"/>
<accession>A0AA88YK05</accession>
<dbReference type="Proteomes" id="UP001186944">
    <property type="component" value="Unassembled WGS sequence"/>
</dbReference>
<keyword evidence="2" id="KW-1185">Reference proteome</keyword>
<protein>
    <submittedName>
        <fullName evidence="1">Uncharacterized protein</fullName>
    </submittedName>
</protein>
<name>A0AA88YK05_PINIB</name>
<gene>
    <name evidence="1" type="ORF">FSP39_025024</name>
</gene>
<dbReference type="EMBL" id="VSWD01000003">
    <property type="protein sequence ID" value="KAK3106679.1"/>
    <property type="molecule type" value="Genomic_DNA"/>
</dbReference>
<organism evidence="1 2">
    <name type="scientific">Pinctada imbricata</name>
    <name type="common">Atlantic pearl-oyster</name>
    <name type="synonym">Pinctada martensii</name>
    <dbReference type="NCBI Taxonomy" id="66713"/>
    <lineage>
        <taxon>Eukaryota</taxon>
        <taxon>Metazoa</taxon>
        <taxon>Spiralia</taxon>
        <taxon>Lophotrochozoa</taxon>
        <taxon>Mollusca</taxon>
        <taxon>Bivalvia</taxon>
        <taxon>Autobranchia</taxon>
        <taxon>Pteriomorphia</taxon>
        <taxon>Pterioida</taxon>
        <taxon>Pterioidea</taxon>
        <taxon>Pteriidae</taxon>
        <taxon>Pinctada</taxon>
    </lineage>
</organism>